<keyword evidence="3" id="KW-1185">Reference proteome</keyword>
<dbReference type="Proteomes" id="UP000297549">
    <property type="component" value="Unassembled WGS sequence"/>
</dbReference>
<name>A0A4Z0PZX6_9BACT</name>
<evidence type="ECO:0008006" key="4">
    <source>
        <dbReference type="Google" id="ProtNLM"/>
    </source>
</evidence>
<proteinExistence type="predicted"/>
<feature type="chain" id="PRO_5021439337" description="DUF4177 domain-containing protein" evidence="1">
    <location>
        <begin position="20"/>
        <end position="119"/>
    </location>
</feature>
<reference evidence="2 3" key="1">
    <citation type="submission" date="2019-04" db="EMBL/GenBank/DDBJ databases">
        <authorList>
            <person name="Feng G."/>
            <person name="Zhang J."/>
            <person name="Zhu H."/>
        </authorList>
    </citation>
    <scope>NUCLEOTIDE SEQUENCE [LARGE SCALE GENOMIC DNA]</scope>
    <source>
        <strain evidence="2 3">JCM 31653</strain>
    </source>
</reference>
<dbReference type="AlphaFoldDB" id="A0A4Z0PZX6"/>
<accession>A0A4Z0PZX6</accession>
<gene>
    <name evidence="2" type="ORF">E5K00_17365</name>
</gene>
<evidence type="ECO:0000313" key="3">
    <source>
        <dbReference type="Proteomes" id="UP000297549"/>
    </source>
</evidence>
<evidence type="ECO:0000313" key="2">
    <source>
        <dbReference type="EMBL" id="TGE22022.1"/>
    </source>
</evidence>
<sequence>MKNILLLAGLLLAALGSWAFYPKAAATPEYMQLSLYSSAGKPTLVMISPTGEVTQEKLLTKTKGEYKYQAQLLVKLNELRGLGWQVVEMQQTETSTPDLQHPLLGPDVVSTATYLLERR</sequence>
<feature type="signal peptide" evidence="1">
    <location>
        <begin position="1"/>
        <end position="19"/>
    </location>
</feature>
<protein>
    <recommendedName>
        <fullName evidence="4">DUF4177 domain-containing protein</fullName>
    </recommendedName>
</protein>
<dbReference type="EMBL" id="SRLC01000002">
    <property type="protein sequence ID" value="TGE22022.1"/>
    <property type="molecule type" value="Genomic_DNA"/>
</dbReference>
<keyword evidence="1" id="KW-0732">Signal</keyword>
<evidence type="ECO:0000256" key="1">
    <source>
        <dbReference type="SAM" id="SignalP"/>
    </source>
</evidence>
<organism evidence="2 3">
    <name type="scientific">Hymenobacter aquaticus</name>
    <dbReference type="NCBI Taxonomy" id="1867101"/>
    <lineage>
        <taxon>Bacteria</taxon>
        <taxon>Pseudomonadati</taxon>
        <taxon>Bacteroidota</taxon>
        <taxon>Cytophagia</taxon>
        <taxon>Cytophagales</taxon>
        <taxon>Hymenobacteraceae</taxon>
        <taxon>Hymenobacter</taxon>
    </lineage>
</organism>
<comment type="caution">
    <text evidence="2">The sequence shown here is derived from an EMBL/GenBank/DDBJ whole genome shotgun (WGS) entry which is preliminary data.</text>
</comment>
<dbReference type="OrthoDB" id="885850at2"/>
<dbReference type="RefSeq" id="WP_135464546.1">
    <property type="nucleotide sequence ID" value="NZ_SRLC01000002.1"/>
</dbReference>